<reference evidence="1 2" key="1">
    <citation type="journal article" date="2004" name="Nature">
        <title>Genome sequence of the ultrasmall unicellular red alga Cyanidioschyzon merolae 10D.</title>
        <authorList>
            <person name="Matsuzaki M."/>
            <person name="Misumi O."/>
            <person name="Shin-i T."/>
            <person name="Maruyama S."/>
            <person name="Takahara M."/>
            <person name="Miyagishima S."/>
            <person name="Mori T."/>
            <person name="Nishida K."/>
            <person name="Yagisawa F."/>
            <person name="Nishida K."/>
            <person name="Yoshida Y."/>
            <person name="Nishimura Y."/>
            <person name="Nakao S."/>
            <person name="Kobayashi T."/>
            <person name="Momoyama Y."/>
            <person name="Higashiyama T."/>
            <person name="Minoda A."/>
            <person name="Sano M."/>
            <person name="Nomoto H."/>
            <person name="Oishi K."/>
            <person name="Hayashi H."/>
            <person name="Ohta F."/>
            <person name="Nishizaka S."/>
            <person name="Haga S."/>
            <person name="Miura S."/>
            <person name="Morishita T."/>
            <person name="Kabeya Y."/>
            <person name="Terasawa K."/>
            <person name="Suzuki Y."/>
            <person name="Ishii Y."/>
            <person name="Asakawa S."/>
            <person name="Takano H."/>
            <person name="Ohta N."/>
            <person name="Kuroiwa H."/>
            <person name="Tanaka K."/>
            <person name="Shimizu N."/>
            <person name="Sugano S."/>
            <person name="Sato N."/>
            <person name="Nozaki H."/>
            <person name="Ogasawara N."/>
            <person name="Kohara Y."/>
            <person name="Kuroiwa T."/>
        </authorList>
    </citation>
    <scope>NUCLEOTIDE SEQUENCE [LARGE SCALE GENOMIC DNA]</scope>
    <source>
        <strain evidence="1 2">10D</strain>
    </source>
</reference>
<dbReference type="Gramene" id="CMG012CT">
    <property type="protein sequence ID" value="CMG012CT"/>
    <property type="gene ID" value="CMG012C"/>
</dbReference>
<name>M1VG14_CYAM1</name>
<reference evidence="1 2" key="2">
    <citation type="journal article" date="2007" name="BMC Biol.">
        <title>A 100%-complete sequence reveals unusually simple genomic features in the hot-spring red alga Cyanidioschyzon merolae.</title>
        <authorList>
            <person name="Nozaki H."/>
            <person name="Takano H."/>
            <person name="Misumi O."/>
            <person name="Terasawa K."/>
            <person name="Matsuzaki M."/>
            <person name="Maruyama S."/>
            <person name="Nishida K."/>
            <person name="Yagisawa F."/>
            <person name="Yoshida Y."/>
            <person name="Fujiwara T."/>
            <person name="Takio S."/>
            <person name="Tamura K."/>
            <person name="Chung S.J."/>
            <person name="Nakamura S."/>
            <person name="Kuroiwa H."/>
            <person name="Tanaka K."/>
            <person name="Sato N."/>
            <person name="Kuroiwa T."/>
        </authorList>
    </citation>
    <scope>NUCLEOTIDE SEQUENCE [LARGE SCALE GENOMIC DNA]</scope>
    <source>
        <strain evidence="1 2">10D</strain>
    </source>
</reference>
<dbReference type="GeneID" id="16993326"/>
<sequence length="507" mass="56511">MIYSCGSCGARRFRWNDEGRPVCAVCNAVQQSYETTGIDVFDSGVHFTRQSLIDRARVAQRKQRKEAPELASPRRRARLWDRRRLGVAIAADLQSPDTTELMNLSIVFGAIGEAIAYLVGQTAGSVALRYVSHWIHALLTSRFARHHQYVTRAFANGSGAVKLRIGASTLTAAVFLGIVEARAETSDPSLNAYHSLCFLDQLQRGLMSRLRELLLPYIHCKDHEYRTHRPRLVARAHQLVAKLGDERTLVSWDIAPEDIRSGSAPERRLAIDIPIEQPEALVRWLRDRWAARCSEGSPQSSATTGAATEACIQRQVRDWSPRTELEAALDTVLATALHVDAGLIELAENVPTGIHAPAPTGEVADDIASVQQSVSDGWFADSLPHLNQHDDKVWREIVLCMRRLPPATRMQPRVRAVLKAVDRQRLTTALWGSCPWRITAQGLGLSEMRQRASCPPEQSFAEHVSRVFGLSPSRFERCLRRRASELGLKFRVYSSESTEADSGICQS</sequence>
<accession>M1VG14</accession>
<keyword evidence="2" id="KW-1185">Reference proteome</keyword>
<dbReference type="Proteomes" id="UP000007014">
    <property type="component" value="Chromosome 7"/>
</dbReference>
<dbReference type="AlphaFoldDB" id="M1VG14"/>
<protein>
    <submittedName>
        <fullName evidence="1">Uncharacterized protein</fullName>
    </submittedName>
</protein>
<evidence type="ECO:0000313" key="2">
    <source>
        <dbReference type="Proteomes" id="UP000007014"/>
    </source>
</evidence>
<dbReference type="RefSeq" id="XP_005535834.1">
    <property type="nucleotide sequence ID" value="XM_005535777.1"/>
</dbReference>
<dbReference type="KEGG" id="cme:CYME_CMG012C"/>
<dbReference type="HOGENOM" id="CLU_537894_0_0_1"/>
<proteinExistence type="predicted"/>
<gene>
    <name evidence="1" type="ORF">CYME_CMG012C</name>
</gene>
<dbReference type="EMBL" id="AP006489">
    <property type="protein sequence ID" value="BAM79548.1"/>
    <property type="molecule type" value="Genomic_DNA"/>
</dbReference>
<organism evidence="1 2">
    <name type="scientific">Cyanidioschyzon merolae (strain NIES-3377 / 10D)</name>
    <name type="common">Unicellular red alga</name>
    <dbReference type="NCBI Taxonomy" id="280699"/>
    <lineage>
        <taxon>Eukaryota</taxon>
        <taxon>Rhodophyta</taxon>
        <taxon>Bangiophyceae</taxon>
        <taxon>Cyanidiales</taxon>
        <taxon>Cyanidiaceae</taxon>
        <taxon>Cyanidioschyzon</taxon>
    </lineage>
</organism>
<evidence type="ECO:0000313" key="1">
    <source>
        <dbReference type="EMBL" id="BAM79548.1"/>
    </source>
</evidence>
<dbReference type="OrthoDB" id="10470499at2759"/>